<dbReference type="InterPro" id="IPR036291">
    <property type="entry name" value="NAD(P)-bd_dom_sf"/>
</dbReference>
<keyword evidence="7 9" id="KW-0560">Oxidoreductase</keyword>
<comment type="catalytic activity">
    <reaction evidence="9">
        <text>D-glucose 6-phosphate + NADP(+) = 6-phospho-D-glucono-1,5-lactone + NADPH + H(+)</text>
        <dbReference type="Rhea" id="RHEA:15841"/>
        <dbReference type="ChEBI" id="CHEBI:15378"/>
        <dbReference type="ChEBI" id="CHEBI:57783"/>
        <dbReference type="ChEBI" id="CHEBI:57955"/>
        <dbReference type="ChEBI" id="CHEBI:58349"/>
        <dbReference type="ChEBI" id="CHEBI:61548"/>
        <dbReference type="EC" id="1.1.1.49"/>
    </reaction>
</comment>
<keyword evidence="6 9" id="KW-0521">NADP</keyword>
<dbReference type="NCBIfam" id="TIGR00871">
    <property type="entry name" value="zwf"/>
    <property type="match status" value="1"/>
</dbReference>
<evidence type="ECO:0000259" key="11">
    <source>
        <dbReference type="Pfam" id="PF02781"/>
    </source>
</evidence>
<dbReference type="Pfam" id="PF00479">
    <property type="entry name" value="G6PD_N"/>
    <property type="match status" value="1"/>
</dbReference>
<evidence type="ECO:0000259" key="10">
    <source>
        <dbReference type="Pfam" id="PF00479"/>
    </source>
</evidence>
<evidence type="ECO:0000313" key="13">
    <source>
        <dbReference type="Proteomes" id="UP000284403"/>
    </source>
</evidence>
<dbReference type="Gene3D" id="3.30.360.10">
    <property type="entry name" value="Dihydrodipicolinate Reductase, domain 2"/>
    <property type="match status" value="1"/>
</dbReference>
<dbReference type="SUPFAM" id="SSF51735">
    <property type="entry name" value="NAD(P)-binding Rossmann-fold domains"/>
    <property type="match status" value="1"/>
</dbReference>
<dbReference type="Pfam" id="PF02781">
    <property type="entry name" value="G6PD_C"/>
    <property type="match status" value="1"/>
</dbReference>
<dbReference type="InterPro" id="IPR019796">
    <property type="entry name" value="G6P_DH_AS"/>
</dbReference>
<evidence type="ECO:0000256" key="1">
    <source>
        <dbReference type="ARBA" id="ARBA00004937"/>
    </source>
</evidence>
<sequence>ILGYARSKFEDVDKWKRTTLASCFSRLDELGCYVDAFLERISYMSGSYDRAEDFARLNEKVCQMEHSFKGPEQGGNRLFYLALPPAAFLDACRGIRKGAMQQPGLGWVRLIVEKPFGKDTETSQQLSRQLEPLFDESQLFRIDHYLGKEMVQNIIVTRFANRVFSALWNSNNIACVRITFKETIGTAGRGGYFDSIGIIRDVVQNHLTQILSLLAMEKPRSLSAEDIRDEKVLVLRQVEPVTVENCVLGQYTASADGAMPGYLDDPAVPRDSRCPTFAVMRLYINNDRWNGVPFIIKAGKALEERLLGIRVQFKDEIRPFGERTQRNELVLRAQPSEAIYLKLTAKTPGLLRDTHQTELDLTYERRYDITLPDAYESLLHEALLGSSTNFVRKDELDAAWRIYTPLLHAIDRGELKVLPYVAGTRGPDEAQEFITNSGYKLATSQQCNCSAPKKSSL</sequence>
<evidence type="ECO:0000256" key="6">
    <source>
        <dbReference type="ARBA" id="ARBA00022857"/>
    </source>
</evidence>
<evidence type="ECO:0000256" key="3">
    <source>
        <dbReference type="ARBA" id="ARBA00013019"/>
    </source>
</evidence>
<evidence type="ECO:0000256" key="4">
    <source>
        <dbReference type="ARBA" id="ARBA00020444"/>
    </source>
</evidence>
<accession>A0A3R7N2V8</accession>
<dbReference type="PANTHER" id="PTHR23429">
    <property type="entry name" value="GLUCOSE-6-PHOSPHATE 1-DEHYDROGENASE G6PD"/>
    <property type="match status" value="1"/>
</dbReference>
<dbReference type="PROSITE" id="PS00069">
    <property type="entry name" value="G6P_DEHYDROGENASE"/>
    <property type="match status" value="1"/>
</dbReference>
<keyword evidence="8 9" id="KW-0119">Carbohydrate metabolism</keyword>
<dbReference type="HAMAP" id="MF_00966">
    <property type="entry name" value="G6PD"/>
    <property type="match status" value="1"/>
</dbReference>
<comment type="similarity">
    <text evidence="2 9">Belongs to the glucose-6-phosphate dehydrogenase family.</text>
</comment>
<evidence type="ECO:0000256" key="8">
    <source>
        <dbReference type="ARBA" id="ARBA00023277"/>
    </source>
</evidence>
<dbReference type="SUPFAM" id="SSF55347">
    <property type="entry name" value="Glyceraldehyde-3-phosphate dehydrogenase-like, C-terminal domain"/>
    <property type="match status" value="1"/>
</dbReference>
<dbReference type="PIRSF" id="PIRSF000110">
    <property type="entry name" value="G6PD"/>
    <property type="match status" value="1"/>
</dbReference>
<dbReference type="AlphaFoldDB" id="A0A3R7N2V8"/>
<evidence type="ECO:0000313" key="12">
    <source>
        <dbReference type="EMBL" id="RNE95497.1"/>
    </source>
</evidence>
<dbReference type="GO" id="GO:0004345">
    <property type="term" value="F:glucose-6-phosphate dehydrogenase activity"/>
    <property type="evidence" value="ECO:0007669"/>
    <property type="project" value="UniProtKB-EC"/>
</dbReference>
<keyword evidence="5 9" id="KW-0313">Glucose metabolism</keyword>
<evidence type="ECO:0000256" key="2">
    <source>
        <dbReference type="ARBA" id="ARBA00009975"/>
    </source>
</evidence>
<dbReference type="GO" id="GO:0050661">
    <property type="term" value="F:NADP binding"/>
    <property type="evidence" value="ECO:0007669"/>
    <property type="project" value="InterPro"/>
</dbReference>
<dbReference type="GO" id="GO:0009051">
    <property type="term" value="P:pentose-phosphate shunt, oxidative branch"/>
    <property type="evidence" value="ECO:0007669"/>
    <property type="project" value="TreeGrafter"/>
</dbReference>
<organism evidence="12 13">
    <name type="scientific">Trypanosoma conorhini</name>
    <dbReference type="NCBI Taxonomy" id="83891"/>
    <lineage>
        <taxon>Eukaryota</taxon>
        <taxon>Discoba</taxon>
        <taxon>Euglenozoa</taxon>
        <taxon>Kinetoplastea</taxon>
        <taxon>Metakinetoplastina</taxon>
        <taxon>Trypanosomatida</taxon>
        <taxon>Trypanosomatidae</taxon>
        <taxon>Trypanosoma</taxon>
    </lineage>
</organism>
<comment type="caution">
    <text evidence="12">The sequence shown here is derived from an EMBL/GenBank/DDBJ whole genome shotgun (WGS) entry which is preliminary data.</text>
</comment>
<feature type="domain" description="Glucose-6-phosphate dehydrogenase C-terminal" evidence="11">
    <location>
        <begin position="156"/>
        <end position="440"/>
    </location>
</feature>
<dbReference type="GO" id="GO:0006006">
    <property type="term" value="P:glucose metabolic process"/>
    <property type="evidence" value="ECO:0007669"/>
    <property type="project" value="UniProtKB-KW"/>
</dbReference>
<dbReference type="PANTHER" id="PTHR23429:SF0">
    <property type="entry name" value="GLUCOSE-6-PHOSPHATE 1-DEHYDROGENASE"/>
    <property type="match status" value="1"/>
</dbReference>
<dbReference type="RefSeq" id="XP_029223077.1">
    <property type="nucleotide sequence ID" value="XM_029376791.1"/>
</dbReference>
<dbReference type="InterPro" id="IPR022674">
    <property type="entry name" value="G6P_DH_NAD-bd"/>
</dbReference>
<keyword evidence="13" id="KW-1185">Reference proteome</keyword>
<feature type="domain" description="Glucose-6-phosphate dehydrogenase NAD-binding" evidence="10">
    <location>
        <begin position="1"/>
        <end position="153"/>
    </location>
</feature>
<comment type="pathway">
    <text evidence="1 9">Carbohydrate degradation; pentose phosphate pathway; D-ribulose 5-phosphate from D-glucose 6-phosphate (oxidative stage): step 1/3.</text>
</comment>
<dbReference type="InterPro" id="IPR022675">
    <property type="entry name" value="G6P_DH_C"/>
</dbReference>
<dbReference type="UniPathway" id="UPA00115">
    <property type="reaction ID" value="UER00408"/>
</dbReference>
<protein>
    <recommendedName>
        <fullName evidence="4 9">Glucose-6-phosphate 1-dehydrogenase</fullName>
        <ecNumber evidence="3 9">1.1.1.49</ecNumber>
    </recommendedName>
</protein>
<dbReference type="FunFam" id="3.30.360.10:FF:000015">
    <property type="entry name" value="Glucose-6-phosphate 1-dehydrogenase"/>
    <property type="match status" value="1"/>
</dbReference>
<dbReference type="OrthoDB" id="60984at2759"/>
<feature type="non-terminal residue" evidence="12">
    <location>
        <position position="1"/>
    </location>
</feature>
<dbReference type="Gene3D" id="3.40.50.720">
    <property type="entry name" value="NAD(P)-binding Rossmann-like Domain"/>
    <property type="match status" value="1"/>
</dbReference>
<dbReference type="Proteomes" id="UP000284403">
    <property type="component" value="Unassembled WGS sequence"/>
</dbReference>
<dbReference type="PRINTS" id="PR00079">
    <property type="entry name" value="G6PDHDRGNASE"/>
</dbReference>
<evidence type="ECO:0000256" key="7">
    <source>
        <dbReference type="ARBA" id="ARBA00023002"/>
    </source>
</evidence>
<dbReference type="GeneID" id="40323608"/>
<name>A0A3R7N2V8_9TRYP</name>
<dbReference type="EMBL" id="MKKU01001424">
    <property type="protein sequence ID" value="RNE95497.1"/>
    <property type="molecule type" value="Genomic_DNA"/>
</dbReference>
<comment type="function">
    <text evidence="9">Catalyzes the rate-limiting step of the oxidative pentose-phosphate pathway, which represents a route for the dissimilation of carbohydrates besides glycolysis.</text>
</comment>
<reference evidence="12 13" key="1">
    <citation type="journal article" date="2018" name="BMC Genomics">
        <title>Genomic comparison of Trypanosoma conorhini and Trypanosoma rangeli to Trypanosoma cruzi strains of high and low virulence.</title>
        <authorList>
            <person name="Bradwell K.R."/>
            <person name="Koparde V.N."/>
            <person name="Matveyev A.V."/>
            <person name="Serrano M.G."/>
            <person name="Alves J.M."/>
            <person name="Parikh H."/>
            <person name="Huang B."/>
            <person name="Lee V."/>
            <person name="Espinosa-Alvarez O."/>
            <person name="Ortiz P.A."/>
            <person name="Costa-Martins A.G."/>
            <person name="Teixeira M.M."/>
            <person name="Buck G.A."/>
        </authorList>
    </citation>
    <scope>NUCLEOTIDE SEQUENCE [LARGE SCALE GENOMIC DNA]</scope>
    <source>
        <strain evidence="12 13">025E</strain>
    </source>
</reference>
<dbReference type="EC" id="1.1.1.49" evidence="3 9"/>
<evidence type="ECO:0000256" key="5">
    <source>
        <dbReference type="ARBA" id="ARBA00022526"/>
    </source>
</evidence>
<gene>
    <name evidence="12" type="ORF">Tco025E_09997</name>
</gene>
<dbReference type="InterPro" id="IPR001282">
    <property type="entry name" value="G6P_DH"/>
</dbReference>
<proteinExistence type="inferred from homology"/>
<evidence type="ECO:0000256" key="9">
    <source>
        <dbReference type="RuleBase" id="RU362120"/>
    </source>
</evidence>